<dbReference type="Proteomes" id="UP001500767">
    <property type="component" value="Unassembled WGS sequence"/>
</dbReference>
<evidence type="ECO:0000313" key="3">
    <source>
        <dbReference type="EMBL" id="GAA3572839.1"/>
    </source>
</evidence>
<dbReference type="Gene3D" id="3.20.20.380">
    <property type="entry name" value="Copper homeostasis (CutC) domain"/>
    <property type="match status" value="1"/>
</dbReference>
<dbReference type="InterPro" id="IPR036822">
    <property type="entry name" value="CutC-like_dom_sf"/>
</dbReference>
<evidence type="ECO:0000256" key="1">
    <source>
        <dbReference type="ARBA" id="ARBA00007768"/>
    </source>
</evidence>
<evidence type="ECO:0000313" key="4">
    <source>
        <dbReference type="Proteomes" id="UP001500767"/>
    </source>
</evidence>
<accession>A0ABP6XW87</accession>
<dbReference type="SUPFAM" id="SSF110395">
    <property type="entry name" value="CutC-like"/>
    <property type="match status" value="1"/>
</dbReference>
<keyword evidence="4" id="KW-1185">Reference proteome</keyword>
<proteinExistence type="inferred from homology"/>
<dbReference type="InterPro" id="IPR005627">
    <property type="entry name" value="CutC-like"/>
</dbReference>
<dbReference type="PANTHER" id="PTHR12598">
    <property type="entry name" value="COPPER HOMEOSTASIS PROTEIN CUTC"/>
    <property type="match status" value="1"/>
</dbReference>
<reference evidence="4" key="1">
    <citation type="journal article" date="2019" name="Int. J. Syst. Evol. Microbiol.">
        <title>The Global Catalogue of Microorganisms (GCM) 10K type strain sequencing project: providing services to taxonomists for standard genome sequencing and annotation.</title>
        <authorList>
            <consortium name="The Broad Institute Genomics Platform"/>
            <consortium name="The Broad Institute Genome Sequencing Center for Infectious Disease"/>
            <person name="Wu L."/>
            <person name="Ma J."/>
        </authorList>
    </citation>
    <scope>NUCLEOTIDE SEQUENCE [LARGE SCALE GENOMIC DNA]</scope>
    <source>
        <strain evidence="4">JCM 16540</strain>
    </source>
</reference>
<gene>
    <name evidence="3" type="ORF">GCM10022197_31980</name>
</gene>
<dbReference type="PANTHER" id="PTHR12598:SF0">
    <property type="entry name" value="COPPER HOMEOSTASIS PROTEIN CUTC HOMOLOG"/>
    <property type="match status" value="1"/>
</dbReference>
<protein>
    <recommendedName>
        <fullName evidence="2">Copper homeostasis protein cutC homolog</fullName>
    </recommendedName>
</protein>
<name>A0ABP6XW87_9ACTN</name>
<sequence length="251" mass="25884">MSGLLEVVVTHAPDAQRAEAGGADRVSLVGDPLPGTGREAGALSPAPALVEQVRAATTLPVRPLLRLREGYGTDGGEVAHLHGLLSSYRSAGADGVVLGFLNALTEIDLEVVAELLGPGHGGEPDGDGLTWTFSRAVDSCISTDRAWRELPHLPGLDAVATAGSARGVAEGLDELVARAEADPAARRLIMAAGGLNAEHVPWLARAGVGMFQVSTQVRPLGSWKAYVDADLVGTWRALLDSLPAGAKDGSR</sequence>
<dbReference type="EMBL" id="BAAAYR010000004">
    <property type="protein sequence ID" value="GAA3572839.1"/>
    <property type="molecule type" value="Genomic_DNA"/>
</dbReference>
<dbReference type="Pfam" id="PF03932">
    <property type="entry name" value="CutC"/>
    <property type="match status" value="1"/>
</dbReference>
<evidence type="ECO:0000256" key="2">
    <source>
        <dbReference type="ARBA" id="ARBA00019014"/>
    </source>
</evidence>
<comment type="caution">
    <text evidence="3">The sequence shown here is derived from an EMBL/GenBank/DDBJ whole genome shotgun (WGS) entry which is preliminary data.</text>
</comment>
<organism evidence="3 4">
    <name type="scientific">Microlunatus spumicola</name>
    <dbReference type="NCBI Taxonomy" id="81499"/>
    <lineage>
        <taxon>Bacteria</taxon>
        <taxon>Bacillati</taxon>
        <taxon>Actinomycetota</taxon>
        <taxon>Actinomycetes</taxon>
        <taxon>Propionibacteriales</taxon>
        <taxon>Propionibacteriaceae</taxon>
        <taxon>Microlunatus</taxon>
    </lineage>
</organism>
<comment type="similarity">
    <text evidence="1">Belongs to the CutC family.</text>
</comment>
<dbReference type="RefSeq" id="WP_204913586.1">
    <property type="nucleotide sequence ID" value="NZ_BAAAYR010000004.1"/>
</dbReference>